<protein>
    <submittedName>
        <fullName evidence="2">Uncharacterized protein</fullName>
    </submittedName>
</protein>
<keyword evidence="1" id="KW-0472">Membrane</keyword>
<feature type="transmembrane region" description="Helical" evidence="1">
    <location>
        <begin position="38"/>
        <end position="56"/>
    </location>
</feature>
<dbReference type="AlphaFoldDB" id="A0A6B0TZ94"/>
<proteinExistence type="predicted"/>
<sequence length="67" mass="7800">MLGGMFLFLFLKKGRTYILKPPTELALRQNFRFKMSAIVWYIAFLIASSNIYFAMYPEEGSLRFPGP</sequence>
<reference evidence="2" key="1">
    <citation type="submission" date="2019-12" db="EMBL/GenBank/DDBJ databases">
        <title>An insight into the sialome of adult female Ixodes ricinus ticks feeding for 6 days.</title>
        <authorList>
            <person name="Perner J."/>
            <person name="Ribeiro J.M.C."/>
        </authorList>
    </citation>
    <scope>NUCLEOTIDE SEQUENCE</scope>
    <source>
        <strain evidence="2">Semi-engorged</strain>
        <tissue evidence="2">Salivary glands</tissue>
    </source>
</reference>
<keyword evidence="1" id="KW-0812">Transmembrane</keyword>
<keyword evidence="1" id="KW-1133">Transmembrane helix</keyword>
<organism evidence="2">
    <name type="scientific">Ixodes ricinus</name>
    <name type="common">Common tick</name>
    <name type="synonym">Acarus ricinus</name>
    <dbReference type="NCBI Taxonomy" id="34613"/>
    <lineage>
        <taxon>Eukaryota</taxon>
        <taxon>Metazoa</taxon>
        <taxon>Ecdysozoa</taxon>
        <taxon>Arthropoda</taxon>
        <taxon>Chelicerata</taxon>
        <taxon>Arachnida</taxon>
        <taxon>Acari</taxon>
        <taxon>Parasitiformes</taxon>
        <taxon>Ixodida</taxon>
        <taxon>Ixodoidea</taxon>
        <taxon>Ixodidae</taxon>
        <taxon>Ixodinae</taxon>
        <taxon>Ixodes</taxon>
    </lineage>
</organism>
<dbReference type="EMBL" id="GIFC01000154">
    <property type="protein sequence ID" value="MXU82237.1"/>
    <property type="molecule type" value="Transcribed_RNA"/>
</dbReference>
<accession>A0A6B0TZ94</accession>
<evidence type="ECO:0000313" key="2">
    <source>
        <dbReference type="EMBL" id="MXU82237.1"/>
    </source>
</evidence>
<evidence type="ECO:0000256" key="1">
    <source>
        <dbReference type="SAM" id="Phobius"/>
    </source>
</evidence>
<name>A0A6B0TZ94_IXORI</name>